<dbReference type="Proteomes" id="UP001189429">
    <property type="component" value="Unassembled WGS sequence"/>
</dbReference>
<dbReference type="Gene3D" id="1.20.1110.10">
    <property type="entry name" value="Calcium-transporting ATPase, transmembrane domain"/>
    <property type="match status" value="1"/>
</dbReference>
<keyword evidence="1" id="KW-0812">Transmembrane</keyword>
<dbReference type="Gene3D" id="2.70.150.10">
    <property type="entry name" value="Calcium-transporting ATPase, cytoplasmic transduction domain A"/>
    <property type="match status" value="1"/>
</dbReference>
<gene>
    <name evidence="3" type="ORF">PCOR1329_LOCUS15890</name>
</gene>
<dbReference type="PANTHER" id="PTHR42861">
    <property type="entry name" value="CALCIUM-TRANSPORTING ATPASE"/>
    <property type="match status" value="1"/>
</dbReference>
<evidence type="ECO:0000259" key="2">
    <source>
        <dbReference type="SMART" id="SM00831"/>
    </source>
</evidence>
<evidence type="ECO:0000256" key="1">
    <source>
        <dbReference type="SAM" id="Phobius"/>
    </source>
</evidence>
<dbReference type="Pfam" id="PF00690">
    <property type="entry name" value="Cation_ATPase_N"/>
    <property type="match status" value="1"/>
</dbReference>
<accession>A0ABN9R149</accession>
<keyword evidence="1" id="KW-1133">Transmembrane helix</keyword>
<feature type="domain" description="Cation-transporting P-type ATPase N-terminal" evidence="2">
    <location>
        <begin position="1"/>
        <end position="68"/>
    </location>
</feature>
<dbReference type="InterPro" id="IPR004014">
    <property type="entry name" value="ATPase_P-typ_cation-transptr_N"/>
</dbReference>
<dbReference type="EMBL" id="CAUYUJ010004845">
    <property type="protein sequence ID" value="CAK0811181.1"/>
    <property type="molecule type" value="Genomic_DNA"/>
</dbReference>
<reference evidence="3" key="1">
    <citation type="submission" date="2023-10" db="EMBL/GenBank/DDBJ databases">
        <authorList>
            <person name="Chen Y."/>
            <person name="Shah S."/>
            <person name="Dougan E. K."/>
            <person name="Thang M."/>
            <person name="Chan C."/>
        </authorList>
    </citation>
    <scope>NUCLEOTIDE SEQUENCE [LARGE SCALE GENOMIC DNA]</scope>
</reference>
<feature type="transmembrane region" description="Helical" evidence="1">
    <location>
        <begin position="40"/>
        <end position="65"/>
    </location>
</feature>
<dbReference type="InterPro" id="IPR023298">
    <property type="entry name" value="ATPase_P-typ_TM_dom_sf"/>
</dbReference>
<evidence type="ECO:0000313" key="3">
    <source>
        <dbReference type="EMBL" id="CAK0811181.1"/>
    </source>
</evidence>
<keyword evidence="4" id="KW-1185">Reference proteome</keyword>
<evidence type="ECO:0000313" key="4">
    <source>
        <dbReference type="Proteomes" id="UP001189429"/>
    </source>
</evidence>
<proteinExistence type="predicted"/>
<sequence>DQLARSLGTHLENGMATSAVVKRLEEFGLNKLKSTPKPTLLMLFIVQLTNLIITLLIIAACASLVVNGTSDKNDDPLSYIEGIAIFIIVILNAGIAAFTENSANDALEKLSKMTAPEANIVRDGKMSPIKSDQIVPGLGCALATGADRI</sequence>
<organism evidence="3 4">
    <name type="scientific">Prorocentrum cordatum</name>
    <dbReference type="NCBI Taxonomy" id="2364126"/>
    <lineage>
        <taxon>Eukaryota</taxon>
        <taxon>Sar</taxon>
        <taxon>Alveolata</taxon>
        <taxon>Dinophyceae</taxon>
        <taxon>Prorocentrales</taxon>
        <taxon>Prorocentraceae</taxon>
        <taxon>Prorocentrum</taxon>
    </lineage>
</organism>
<dbReference type="SMART" id="SM00831">
    <property type="entry name" value="Cation_ATPase_N"/>
    <property type="match status" value="1"/>
</dbReference>
<keyword evidence="1" id="KW-0472">Membrane</keyword>
<feature type="non-terminal residue" evidence="3">
    <location>
        <position position="1"/>
    </location>
</feature>
<comment type="caution">
    <text evidence="3">The sequence shown here is derived from an EMBL/GenBank/DDBJ whole genome shotgun (WGS) entry which is preliminary data.</text>
</comment>
<protein>
    <recommendedName>
        <fullName evidence="2">Cation-transporting P-type ATPase N-terminal domain-containing protein</fullName>
    </recommendedName>
</protein>
<feature type="transmembrane region" description="Helical" evidence="1">
    <location>
        <begin position="77"/>
        <end position="99"/>
    </location>
</feature>
<name>A0ABN9R149_9DINO</name>
<dbReference type="SUPFAM" id="SSF81665">
    <property type="entry name" value="Calcium ATPase, transmembrane domain M"/>
    <property type="match status" value="1"/>
</dbReference>